<feature type="region of interest" description="Disordered" evidence="2">
    <location>
        <begin position="78"/>
        <end position="98"/>
    </location>
</feature>
<dbReference type="SUPFAM" id="SSF48371">
    <property type="entry name" value="ARM repeat"/>
    <property type="match status" value="1"/>
</dbReference>
<sequence>MSQQDQLLVENRELKAELARYKETLAKMEKQWKAAVDAVNESKLTKQIDDLTAQLNAQNKQIIALKKENQTLRLKAHMTDDESQLEPKGGAGDVSENNNTHSLAMEKIKELEKNLKLKESELQEKMIESRGRIGQLELDNKSKEKNLEAATQKVKELENEAKQLRKMANADEAMKLRTELKAAKERIPILEADLKKITENSKQETTRLVDRCNRLQEELERSLNEDRQLKEKSGQLQVLNAQLTKKVQDQESEIARLGKMKAELVMEKDEILRKRLDLNLAHEKQTSEMSKVKNMNDELIKQVEDLQRKLAAVDPEVLKEQKELIADLKGKVSVLERELQLVHENFEHEIEQYKLNGGSKKRGNPNSNELEDMTLQKLKQELVKSRYELDTSTKQITGLQQELQAQQRYYEGELKKSQAHHKMAALGSDRDTLDITNLQARMRQLEKRLLDALTERDNHLSEIGKLQNELKRQEEHYTKEVQAQIQHAQQLAKNSLLNDSKFVELMTKMNDEQRKYFREKQEYQNNLQVTAEIARGKVKELENELDKQQKYFDAQAEKLEMEVGMLKEFTQGYQKDLGMKEEQIQIMLDEVDRYKREKKEAMTILKNRDIELQRANAKIQDLQRLNQDFQIMQSKLMLQNGRGNASERVLPQAASGLQPGNSGALMPAKHQGIKLPEIARPGSQMRGNTPTQAPGGPLAKTSGILPKAAGGAPSQAVPMSTEQFFQKWNESGTNDALKSELMDRLISDNALKLESVRRKTDLLSLLHQAFECNTPLIYEKATIVTSDLVDSKWVQAQEIVALNAVKKIVRTLSPKKPTEDNNYAMGRQLSALNMLCKLDKWDIEWTAPYCEEISKVAGIDTVIHFVEQSQHDNYRAQASQVIGMIAEEGSINHLLMDMDAVNILVDAVMSKAILVKRCAAEALAFLVRDDNVRAAISNDRVLQVCLGELSKSTDQILTENLLLILMNLSLAKLFKPALFESGVLDSLVYNMVNGHTHEEQIYSIRIAFNLCYNAELKSKNYDKLHPYIAQVLKQDKPEVLIQALLLLKRMTENEKTRQENDLKVLPSLSDCISHQDKRVAELALKQVMIFCENNPKVVLTDFERKAQGIIHCIDCYIKADNPSLQQSASQILILYCLEGFVTDINSKGRIEFLNTILKAFTAEDDKVRMQAIKLMSLLLSDTAIHDVAFKISDFQFLVSDIEDLSGYPSLYNEEQELLLYVMRIFGEFSRTPKIAELNLTNNLIPTCIKVAGDGSGKFMKEVRIWAIAVINRGCQHQVNDINVKTMQICLSYLTPTFLKFILAQTDPEDLDFTMNSKGIFTTLEAMAAAKSAQLLTQFSQNADIIEKLLLGTKKTINSTSEIGVNLRNIITHLRNGSPECDRLIKEATKKLASKI</sequence>
<reference evidence="3" key="1">
    <citation type="submission" date="2019-06" db="EMBL/GenBank/DDBJ databases">
        <authorList>
            <person name="Zheng W."/>
        </authorList>
    </citation>
    <scope>NUCLEOTIDE SEQUENCE</scope>
    <source>
        <strain evidence="3">QDHG01</strain>
    </source>
</reference>
<protein>
    <submittedName>
        <fullName evidence="3">Uncharacterized protein</fullName>
    </submittedName>
</protein>
<dbReference type="PANTHER" id="PTHR23159:SF31">
    <property type="entry name" value="CENTROSOME-ASSOCIATED PROTEIN CEP250 ISOFORM X1"/>
    <property type="match status" value="1"/>
</dbReference>
<gene>
    <name evidence="3" type="ORF">FGO68_gene8742</name>
</gene>
<dbReference type="Gene3D" id="1.25.10.10">
    <property type="entry name" value="Leucine-rich Repeat Variant"/>
    <property type="match status" value="1"/>
</dbReference>
<dbReference type="PANTHER" id="PTHR23159">
    <property type="entry name" value="CENTROSOMAL PROTEIN 2"/>
    <property type="match status" value="1"/>
</dbReference>
<dbReference type="InterPro" id="IPR016024">
    <property type="entry name" value="ARM-type_fold"/>
</dbReference>
<proteinExistence type="predicted"/>
<keyword evidence="4" id="KW-1185">Reference proteome</keyword>
<dbReference type="Proteomes" id="UP000785679">
    <property type="component" value="Unassembled WGS sequence"/>
</dbReference>
<dbReference type="OrthoDB" id="10428702at2759"/>
<dbReference type="InterPro" id="IPR011989">
    <property type="entry name" value="ARM-like"/>
</dbReference>
<accession>A0A8J8TA47</accession>
<comment type="caution">
    <text evidence="3">The sequence shown here is derived from an EMBL/GenBank/DDBJ whole genome shotgun (WGS) entry which is preliminary data.</text>
</comment>
<organism evidence="3 4">
    <name type="scientific">Halteria grandinella</name>
    <dbReference type="NCBI Taxonomy" id="5974"/>
    <lineage>
        <taxon>Eukaryota</taxon>
        <taxon>Sar</taxon>
        <taxon>Alveolata</taxon>
        <taxon>Ciliophora</taxon>
        <taxon>Intramacronucleata</taxon>
        <taxon>Spirotrichea</taxon>
        <taxon>Stichotrichia</taxon>
        <taxon>Sporadotrichida</taxon>
        <taxon>Halteriidae</taxon>
        <taxon>Halteria</taxon>
    </lineage>
</organism>
<dbReference type="EMBL" id="RRYP01000745">
    <property type="protein sequence ID" value="TNV86913.1"/>
    <property type="molecule type" value="Genomic_DNA"/>
</dbReference>
<name>A0A8J8TA47_HALGN</name>
<evidence type="ECO:0000313" key="3">
    <source>
        <dbReference type="EMBL" id="TNV86913.1"/>
    </source>
</evidence>
<evidence type="ECO:0000256" key="1">
    <source>
        <dbReference type="SAM" id="Coils"/>
    </source>
</evidence>
<keyword evidence="1" id="KW-0175">Coiled coil</keyword>
<feature type="coiled-coil region" evidence="1">
    <location>
        <begin position="506"/>
        <end position="632"/>
    </location>
</feature>
<feature type="coiled-coil region" evidence="1">
    <location>
        <begin position="428"/>
        <end position="476"/>
    </location>
</feature>
<evidence type="ECO:0000313" key="4">
    <source>
        <dbReference type="Proteomes" id="UP000785679"/>
    </source>
</evidence>
<evidence type="ECO:0000256" key="2">
    <source>
        <dbReference type="SAM" id="MobiDB-lite"/>
    </source>
</evidence>